<proteinExistence type="predicted"/>
<sequence length="441" mass="46107">MFGRKSKFLSKAVSPERGYDSYDLRLGDEMRGERATMGKSLLDVQRELRIKASYIAAIENSDLSAFDSLSFVAGYVRSYARYLEMDPEIVFARFCEESGFGGVNTLRPMESEVSRRTALGPDLTAPGPGMALKTRKPQPALDPLLGAGNPFANKATPVFAGFEPGALGSLAVLAMLIGGLGYGGWTVVQEIQRVQIAPVEQAPELVAELDPLESARPQLDAPEGAGISAPAEDALARLYRPQALDAPILTARDAPISTISPGTVGALASAEPSGLAGPDAEALGPQMATGVDFAIQTALASLDEAEATADAEAEIGPDTPRVLADAPDAVVLFAVRAAWVRVRSGEGDTLFEKILEPGETYEVPVAAASPTLRTGNSGALYFSLDGQTYGPVAPGPQVVSGIELAANAVREGYTIADLETDGDLARVVAELQSPAEATATE</sequence>
<protein>
    <submittedName>
        <fullName evidence="2">DUF4115 domain-containing protein</fullName>
    </submittedName>
</protein>
<dbReference type="Gene3D" id="1.10.260.40">
    <property type="entry name" value="lambda repressor-like DNA-binding domains"/>
    <property type="match status" value="1"/>
</dbReference>
<accession>A0ABY8LAF9</accession>
<dbReference type="Pfam" id="PF13464">
    <property type="entry name" value="RodZ_C"/>
    <property type="match status" value="1"/>
</dbReference>
<dbReference type="InterPro" id="IPR010982">
    <property type="entry name" value="Lambda_DNA-bd_dom_sf"/>
</dbReference>
<gene>
    <name evidence="2" type="ORF">P8627_15070</name>
</gene>
<evidence type="ECO:0000313" key="3">
    <source>
        <dbReference type="Proteomes" id="UP001243420"/>
    </source>
</evidence>
<feature type="domain" description="Cytoskeleton protein RodZ-like C-terminal" evidence="1">
    <location>
        <begin position="332"/>
        <end position="399"/>
    </location>
</feature>
<dbReference type="Pfam" id="PF13413">
    <property type="entry name" value="HTH_25"/>
    <property type="match status" value="1"/>
</dbReference>
<dbReference type="PANTHER" id="PTHR34475">
    <property type="match status" value="1"/>
</dbReference>
<evidence type="ECO:0000259" key="1">
    <source>
        <dbReference type="Pfam" id="PF13464"/>
    </source>
</evidence>
<dbReference type="InterPro" id="IPR025194">
    <property type="entry name" value="RodZ-like_C"/>
</dbReference>
<dbReference type="EMBL" id="CP122537">
    <property type="protein sequence ID" value="WGH78325.1"/>
    <property type="molecule type" value="Genomic_DNA"/>
</dbReference>
<dbReference type="InterPro" id="IPR050400">
    <property type="entry name" value="Bact_Cytoskel_RodZ"/>
</dbReference>
<organism evidence="2 3">
    <name type="scientific">Jannaschia ovalis</name>
    <dbReference type="NCBI Taxonomy" id="3038773"/>
    <lineage>
        <taxon>Bacteria</taxon>
        <taxon>Pseudomonadati</taxon>
        <taxon>Pseudomonadota</taxon>
        <taxon>Alphaproteobacteria</taxon>
        <taxon>Rhodobacterales</taxon>
        <taxon>Roseobacteraceae</taxon>
        <taxon>Jannaschia</taxon>
    </lineage>
</organism>
<evidence type="ECO:0000313" key="2">
    <source>
        <dbReference type="EMBL" id="WGH78325.1"/>
    </source>
</evidence>
<dbReference type="PANTHER" id="PTHR34475:SF1">
    <property type="entry name" value="CYTOSKELETON PROTEIN RODZ"/>
    <property type="match status" value="1"/>
</dbReference>
<reference evidence="2 3" key="1">
    <citation type="submission" date="2023-04" db="EMBL/GenBank/DDBJ databases">
        <title>Jannaschia ovalis sp. nov., a marine bacterium isolated from sea tidal flat.</title>
        <authorList>
            <person name="Kwon D.Y."/>
            <person name="Kim J.-J."/>
        </authorList>
    </citation>
    <scope>NUCLEOTIDE SEQUENCE [LARGE SCALE GENOMIC DNA]</scope>
    <source>
        <strain evidence="2 3">GRR-S6-38</strain>
    </source>
</reference>
<dbReference type="Proteomes" id="UP001243420">
    <property type="component" value="Chromosome"/>
</dbReference>
<dbReference type="RefSeq" id="WP_279965076.1">
    <property type="nucleotide sequence ID" value="NZ_CP122537.1"/>
</dbReference>
<name>A0ABY8LAF9_9RHOB</name>
<keyword evidence="3" id="KW-1185">Reference proteome</keyword>